<comment type="caution">
    <text evidence="7">The sequence shown here is derived from an EMBL/GenBank/DDBJ whole genome shotgun (WGS) entry which is preliminary data.</text>
</comment>
<keyword evidence="6" id="KW-0812">Transmembrane</keyword>
<name>A0A1L9NUH2_9RHOB</name>
<evidence type="ECO:0000256" key="6">
    <source>
        <dbReference type="SAM" id="Phobius"/>
    </source>
</evidence>
<keyword evidence="4" id="KW-0149">Chlorophyll biosynthesis</keyword>
<evidence type="ECO:0000313" key="7">
    <source>
        <dbReference type="EMBL" id="OJI92881.1"/>
    </source>
</evidence>
<keyword evidence="5" id="KW-0077">Bacteriochlorophyll biosynthesis</keyword>
<feature type="transmembrane region" description="Helical" evidence="6">
    <location>
        <begin position="27"/>
        <end position="49"/>
    </location>
</feature>
<dbReference type="OrthoDB" id="7872505at2"/>
<keyword evidence="6" id="KW-1133">Transmembrane helix</keyword>
<keyword evidence="8" id="KW-1185">Reference proteome</keyword>
<dbReference type="InterPro" id="IPR008800">
    <property type="entry name" value="PufQ_cyt-su"/>
</dbReference>
<dbReference type="Pfam" id="PF05398">
    <property type="entry name" value="PufQ"/>
    <property type="match status" value="1"/>
</dbReference>
<comment type="function">
    <text evidence="1">Required for bacteriochlorophyll biosynthesis. Directly involved in the assembly of both the B875 and B800-850 pigment-protein complexes.</text>
</comment>
<dbReference type="Proteomes" id="UP000184514">
    <property type="component" value="Unassembled WGS sequence"/>
</dbReference>
<evidence type="ECO:0000256" key="4">
    <source>
        <dbReference type="ARBA" id="ARBA00023171"/>
    </source>
</evidence>
<dbReference type="STRING" id="696762.PFRI_28820"/>
<evidence type="ECO:0000256" key="5">
    <source>
        <dbReference type="ARBA" id="ARBA00023181"/>
    </source>
</evidence>
<proteinExistence type="inferred from homology"/>
<dbReference type="GO" id="GO:0015979">
    <property type="term" value="P:photosynthesis"/>
    <property type="evidence" value="ECO:0007669"/>
    <property type="project" value="UniProtKB-KW"/>
</dbReference>
<sequence>MTDFTNDVSWAAHENKSARDSSTEYKVYFTLILLAALPICTLLWAYSLVRNVALPEQGPIRKAWSEAQSITPRIFWG</sequence>
<dbReference type="GO" id="GO:0030494">
    <property type="term" value="P:bacteriochlorophyll biosynthetic process"/>
    <property type="evidence" value="ECO:0007669"/>
    <property type="project" value="UniProtKB-KW"/>
</dbReference>
<protein>
    <submittedName>
        <fullName evidence="7">PufQ cytochrome subunit</fullName>
    </submittedName>
</protein>
<dbReference type="EMBL" id="MLCB01000162">
    <property type="protein sequence ID" value="OJI92881.1"/>
    <property type="molecule type" value="Genomic_DNA"/>
</dbReference>
<evidence type="ECO:0000256" key="1">
    <source>
        <dbReference type="ARBA" id="ARBA00003128"/>
    </source>
</evidence>
<dbReference type="AlphaFoldDB" id="A0A1L9NUH2"/>
<evidence type="ECO:0000256" key="3">
    <source>
        <dbReference type="ARBA" id="ARBA00022531"/>
    </source>
</evidence>
<keyword evidence="6" id="KW-0472">Membrane</keyword>
<evidence type="ECO:0000313" key="8">
    <source>
        <dbReference type="Proteomes" id="UP000184514"/>
    </source>
</evidence>
<dbReference type="RefSeq" id="WP_072631410.1">
    <property type="nucleotide sequence ID" value="NZ_JABBAN010000210.1"/>
</dbReference>
<comment type="similarity">
    <text evidence="2">Belongs to the PufQ family.</text>
</comment>
<reference evidence="7 8" key="1">
    <citation type="submission" date="2016-10" db="EMBL/GenBank/DDBJ databases">
        <title>Genome sequence of Planktotalea frisia SH6-1.</title>
        <authorList>
            <person name="Poehlein A."/>
            <person name="Bakenhus I."/>
            <person name="Voget S."/>
            <person name="Brinkhoff T."/>
            <person name="Simon M."/>
        </authorList>
    </citation>
    <scope>NUCLEOTIDE SEQUENCE [LARGE SCALE GENOMIC DNA]</scope>
    <source>
        <strain evidence="7 8">SH6-1</strain>
    </source>
</reference>
<organism evidence="7 8">
    <name type="scientific">Planktotalea frisia</name>
    <dbReference type="NCBI Taxonomy" id="696762"/>
    <lineage>
        <taxon>Bacteria</taxon>
        <taxon>Pseudomonadati</taxon>
        <taxon>Pseudomonadota</taxon>
        <taxon>Alphaproteobacteria</taxon>
        <taxon>Rhodobacterales</taxon>
        <taxon>Paracoccaceae</taxon>
        <taxon>Planktotalea</taxon>
    </lineage>
</organism>
<keyword evidence="3" id="KW-0602">Photosynthesis</keyword>
<evidence type="ECO:0000256" key="2">
    <source>
        <dbReference type="ARBA" id="ARBA00009920"/>
    </source>
</evidence>
<gene>
    <name evidence="7" type="ORF">PFRI_28820</name>
</gene>
<accession>A0A1L9NUH2</accession>